<protein>
    <submittedName>
        <fullName evidence="1">Uncharacterized protein</fullName>
    </submittedName>
</protein>
<dbReference type="GeneID" id="54997185"/>
<gene>
    <name evidence="1" type="primary">ORF_70</name>
    <name evidence="1" type="ORF">S-TIM4_ORF_70</name>
</gene>
<accession>A0A345AWC3</accession>
<sequence>MTRSELENKIINFVLENNLDASFVQQTEGLTYVRFTVEEDFEE</sequence>
<evidence type="ECO:0000313" key="2">
    <source>
        <dbReference type="Proteomes" id="UP000257501"/>
    </source>
</evidence>
<evidence type="ECO:0000313" key="1">
    <source>
        <dbReference type="EMBL" id="AXF41206.1"/>
    </source>
</evidence>
<name>A0A345AWC3_9CAUD</name>
<dbReference type="KEGG" id="vg:54997185"/>
<keyword evidence="2" id="KW-1185">Reference proteome</keyword>
<reference evidence="1 2" key="1">
    <citation type="journal article" date="2011" name="Nature">
        <title>Genomic island variability facilitates Prochlorococcus-virus coexistence.</title>
        <authorList>
            <person name="Avrani S."/>
            <person name="Wurtzel O."/>
            <person name="Sharon I."/>
            <person name="Sorek R."/>
            <person name="Lindell D."/>
        </authorList>
    </citation>
    <scope>NUCLEOTIDE SEQUENCE [LARGE SCALE GENOMIC DNA]</scope>
</reference>
<dbReference type="EMBL" id="MH512890">
    <property type="protein sequence ID" value="AXF41206.1"/>
    <property type="molecule type" value="Genomic_DNA"/>
</dbReference>
<dbReference type="Proteomes" id="UP000257501">
    <property type="component" value="Segment"/>
</dbReference>
<dbReference type="RefSeq" id="YP_009806327.1">
    <property type="nucleotide sequence ID" value="NC_048015.1"/>
</dbReference>
<proteinExistence type="predicted"/>
<organism evidence="1 2">
    <name type="scientific">Cyanophage S-TIM4</name>
    <dbReference type="NCBI Taxonomy" id="1048189"/>
    <lineage>
        <taxon>Viruses</taxon>
        <taxon>Duplodnaviria</taxon>
        <taxon>Heunggongvirae</taxon>
        <taxon>Uroviricota</taxon>
        <taxon>Caudoviricetes</taxon>
        <taxon>Pantevenvirales</taxon>
        <taxon>Kyanoviridae</taxon>
        <taxon>Thaumasvirus</taxon>
        <taxon>Thaumasvirus stim4</taxon>
    </lineage>
</organism>